<dbReference type="Proteomes" id="UP000887579">
    <property type="component" value="Unplaced"/>
</dbReference>
<proteinExistence type="predicted"/>
<organism evidence="1 2">
    <name type="scientific">Panagrolaimus sp. ES5</name>
    <dbReference type="NCBI Taxonomy" id="591445"/>
    <lineage>
        <taxon>Eukaryota</taxon>
        <taxon>Metazoa</taxon>
        <taxon>Ecdysozoa</taxon>
        <taxon>Nematoda</taxon>
        <taxon>Chromadorea</taxon>
        <taxon>Rhabditida</taxon>
        <taxon>Tylenchina</taxon>
        <taxon>Panagrolaimomorpha</taxon>
        <taxon>Panagrolaimoidea</taxon>
        <taxon>Panagrolaimidae</taxon>
        <taxon>Panagrolaimus</taxon>
    </lineage>
</organism>
<name>A0AC34G1Z7_9BILA</name>
<reference evidence="2" key="1">
    <citation type="submission" date="2022-11" db="UniProtKB">
        <authorList>
            <consortium name="WormBaseParasite"/>
        </authorList>
    </citation>
    <scope>IDENTIFICATION</scope>
</reference>
<protein>
    <submittedName>
        <fullName evidence="2">ADP-dependent glucokinase</fullName>
    </submittedName>
</protein>
<accession>A0AC34G1Z7</accession>
<dbReference type="WBParaSite" id="ES5_v2.g23805.t1">
    <property type="protein sequence ID" value="ES5_v2.g23805.t1"/>
    <property type="gene ID" value="ES5_v2.g23805"/>
</dbReference>
<sequence length="499" mass="56558">MALLTNPYNYLLHYAIVCAAIPWLYSYFNDQHRLATMGVEQAITKSWDRVISLPTINFQKIVVGINCNVDVIVSGVSMMNQLNVTVAENHADHQTMDSMEELYETFIHFFSKGAPAERFMADEDAFEKLVRLTEHKDQKVHHYIGGNAALMAQKIASSFPTATAFLVGPIGPRSHALLHPSVVRNNSTRIAQDELHVILEYKQGEIIGEYVAPASSRFIASHDQFSGSALVIDMFFKAISSVRPDLIVLTGVHLLQFQPKEMRLEKLRLIKRSMLQINPLMPIHVELGSMSDPTFVNEVLYRIIPFADSLALNEQELTFLSKIGNGPYTEQYPVRSGALHVHKVVEMLYWLLTTFGHDREKQDAPNFSYRLQRIHFHCLTYHIVVSRGTDWSNLAAGLAAGARLAGRQSCNLHSYKGESDLLEVRTASRTLLDKKMDKVYEFDPHNPLASWMRNDAIFIYTPVLVCKFPLHTVGVDDAISATALLYSQFYKIEKFHSHY</sequence>
<evidence type="ECO:0000313" key="2">
    <source>
        <dbReference type="WBParaSite" id="ES5_v2.g23805.t1"/>
    </source>
</evidence>
<evidence type="ECO:0000313" key="1">
    <source>
        <dbReference type="Proteomes" id="UP000887579"/>
    </source>
</evidence>